<evidence type="ECO:0000313" key="1">
    <source>
        <dbReference type="EMBL" id="SVD11037.1"/>
    </source>
</evidence>
<proteinExistence type="predicted"/>
<dbReference type="EMBL" id="UINC01130153">
    <property type="protein sequence ID" value="SVD11037.1"/>
    <property type="molecule type" value="Genomic_DNA"/>
</dbReference>
<evidence type="ECO:0008006" key="2">
    <source>
        <dbReference type="Google" id="ProtNLM"/>
    </source>
</evidence>
<name>A0A382SP88_9ZZZZ</name>
<feature type="non-terminal residue" evidence="1">
    <location>
        <position position="309"/>
    </location>
</feature>
<reference evidence="1" key="1">
    <citation type="submission" date="2018-05" db="EMBL/GenBank/DDBJ databases">
        <authorList>
            <person name="Lanie J.A."/>
            <person name="Ng W.-L."/>
            <person name="Kazmierczak K.M."/>
            <person name="Andrzejewski T.M."/>
            <person name="Davidsen T.M."/>
            <person name="Wayne K.J."/>
            <person name="Tettelin H."/>
            <person name="Glass J.I."/>
            <person name="Rusch D."/>
            <person name="Podicherti R."/>
            <person name="Tsui H.-C.T."/>
            <person name="Winkler M.E."/>
        </authorList>
    </citation>
    <scope>NUCLEOTIDE SEQUENCE</scope>
</reference>
<protein>
    <recommendedName>
        <fullName evidence="2">DNA-directed DNA polymerase family A palm domain-containing protein</fullName>
    </recommendedName>
</protein>
<feature type="non-terminal residue" evidence="1">
    <location>
        <position position="1"/>
    </location>
</feature>
<sequence length="309" mass="35559">GYVTQDIGSKLENRQTTIITTTKLIEWFQANSWTEDDIEVFDGQYVKLRLNTDKRSSIDFADTDYSRWLSSELEKYSYLLNHSSIQLLGLSGEVEKEYKNLTISRTFIKHKQHPRNGEFLFGGRMAPPWVNLPQEARKRIIINGEQTVEVDRPASHINAMYEVITGKPYQHGYPYDLSVDGRVVPKHIVKHLSAFMQGSRSPSGTAIRVGNHYKREASKPGASAQDIDNHDEWLRFKKKVSSSVIINMFLQKHLLVKDSYHRGKQYGDMIQCWESDIVFEVVVELVKRGIPVLTVYDSFIVQLSYLSVL</sequence>
<dbReference type="AlphaFoldDB" id="A0A382SP88"/>
<accession>A0A382SP88</accession>
<gene>
    <name evidence="1" type="ORF">METZ01_LOCUS363891</name>
</gene>
<organism evidence="1">
    <name type="scientific">marine metagenome</name>
    <dbReference type="NCBI Taxonomy" id="408172"/>
    <lineage>
        <taxon>unclassified sequences</taxon>
        <taxon>metagenomes</taxon>
        <taxon>ecological metagenomes</taxon>
    </lineage>
</organism>